<organism evidence="2 3">
    <name type="scientific">Branchiostoma lanceolatum</name>
    <name type="common">Common lancelet</name>
    <name type="synonym">Amphioxus lanceolatum</name>
    <dbReference type="NCBI Taxonomy" id="7740"/>
    <lineage>
        <taxon>Eukaryota</taxon>
        <taxon>Metazoa</taxon>
        <taxon>Chordata</taxon>
        <taxon>Cephalochordata</taxon>
        <taxon>Leptocardii</taxon>
        <taxon>Amphioxiformes</taxon>
        <taxon>Branchiostomatidae</taxon>
        <taxon>Branchiostoma</taxon>
    </lineage>
</organism>
<accession>A0A8J9YQV2</accession>
<feature type="region of interest" description="Disordered" evidence="1">
    <location>
        <begin position="1"/>
        <end position="169"/>
    </location>
</feature>
<sequence>MTSTNSRAPLVALPTQAGLTQRFPGPALTAPTPSGATAQQPPPPSTSLELGATFQQPPPPGTSAGATYQPPPPGTLVGATHRLPTPGTAPGATVKPPPPPGTSAGATHQLPPPGMSSGATWKQPPPPPGTYAGATYQLPPPGMSSGATWKQPPPPAPQTGSGPVPAAPLHLKTHLPAHFLGKGEEDFHVWLGKFEVYADAHQYTPDVRARILPTFLDGPALTYFQSLQQDIRRDYTNLLGMLSHAFSQDRFTFSFQQSLAQRKRQPGESFIVFAAELEELVRRAYATTHQNASKCYNEPAIKGVALQYFTQGIDAATRLRVMERNPATIEEAAEIATLYEQAVAASAPRETREQPVNAVQRDDLHTAVATLTEQVSILTELFRSQHLSPAPRPYYEARPGSTSPFRQPPADRSRSPYRNGSFANSRSRSPYRGTTDTRARSPSHPSDNVRHNSPYRHSTDSGSRSPYRQPSSDRANSPYRHSTGSRSRSPYHQSSSDRPNSPYHHSTDSRSRSPYRQPSSDRNHSRSPSRSVRFADQGNDLPLMPRAGHQ</sequence>
<evidence type="ECO:0000313" key="3">
    <source>
        <dbReference type="Proteomes" id="UP000838412"/>
    </source>
</evidence>
<dbReference type="PANTHER" id="PTHR33223:SF6">
    <property type="entry name" value="CCHC-TYPE DOMAIN-CONTAINING PROTEIN"/>
    <property type="match status" value="1"/>
</dbReference>
<proteinExistence type="predicted"/>
<protein>
    <submittedName>
        <fullName evidence="2">Hypp5697 protein</fullName>
    </submittedName>
</protein>
<dbReference type="EMBL" id="OV696695">
    <property type="protein sequence ID" value="CAH1239041.1"/>
    <property type="molecule type" value="Genomic_DNA"/>
</dbReference>
<feature type="region of interest" description="Disordered" evidence="1">
    <location>
        <begin position="389"/>
        <end position="550"/>
    </location>
</feature>
<dbReference type="OrthoDB" id="8047091at2759"/>
<evidence type="ECO:0000313" key="2">
    <source>
        <dbReference type="EMBL" id="CAH1239041.1"/>
    </source>
</evidence>
<feature type="compositionally biased region" description="Low complexity" evidence="1">
    <location>
        <begin position="485"/>
        <end position="498"/>
    </location>
</feature>
<reference evidence="2" key="1">
    <citation type="submission" date="2022-01" db="EMBL/GenBank/DDBJ databases">
        <authorList>
            <person name="Braso-Vives M."/>
        </authorList>
    </citation>
    <scope>NUCLEOTIDE SEQUENCE</scope>
</reference>
<feature type="compositionally biased region" description="Polar residues" evidence="1">
    <location>
        <begin position="460"/>
        <end position="484"/>
    </location>
</feature>
<dbReference type="AlphaFoldDB" id="A0A8J9YQV2"/>
<gene>
    <name evidence="2" type="primary">Hypp5697</name>
    <name evidence="2" type="ORF">BLAG_LOCUS3429</name>
</gene>
<name>A0A8J9YQV2_BRALA</name>
<evidence type="ECO:0000256" key="1">
    <source>
        <dbReference type="SAM" id="MobiDB-lite"/>
    </source>
</evidence>
<dbReference type="PANTHER" id="PTHR33223">
    <property type="entry name" value="CCHC-TYPE DOMAIN-CONTAINING PROTEIN"/>
    <property type="match status" value="1"/>
</dbReference>
<feature type="compositionally biased region" description="Low complexity" evidence="1">
    <location>
        <begin position="84"/>
        <end position="94"/>
    </location>
</feature>
<feature type="compositionally biased region" description="Polar residues" evidence="1">
    <location>
        <begin position="416"/>
        <end position="436"/>
    </location>
</feature>
<keyword evidence="3" id="KW-1185">Reference proteome</keyword>
<dbReference type="Proteomes" id="UP000838412">
    <property type="component" value="Chromosome 10"/>
</dbReference>